<evidence type="ECO:0000313" key="9">
    <source>
        <dbReference type="EMBL" id="CAA3004006.1"/>
    </source>
</evidence>
<dbReference type="AlphaFoldDB" id="A0A8S0TEV5"/>
<evidence type="ECO:0000256" key="3">
    <source>
        <dbReference type="ARBA" id="ARBA00022692"/>
    </source>
</evidence>
<dbReference type="GO" id="GO:0005524">
    <property type="term" value="F:ATP binding"/>
    <property type="evidence" value="ECO:0007669"/>
    <property type="project" value="UniProtKB-UniRule"/>
</dbReference>
<keyword evidence="5" id="KW-1133">Transmembrane helix</keyword>
<dbReference type="Proteomes" id="UP000594638">
    <property type="component" value="Unassembled WGS sequence"/>
</dbReference>
<dbReference type="Pfam" id="PF07714">
    <property type="entry name" value="PK_Tyr_Ser-Thr"/>
    <property type="match status" value="1"/>
</dbReference>
<dbReference type="InterPro" id="IPR011009">
    <property type="entry name" value="Kinase-like_dom_sf"/>
</dbReference>
<evidence type="ECO:0000256" key="5">
    <source>
        <dbReference type="ARBA" id="ARBA00022989"/>
    </source>
</evidence>
<evidence type="ECO:0000256" key="1">
    <source>
        <dbReference type="ARBA" id="ARBA00004370"/>
    </source>
</evidence>
<keyword evidence="6" id="KW-0472">Membrane</keyword>
<evidence type="ECO:0000256" key="6">
    <source>
        <dbReference type="ARBA" id="ARBA00023136"/>
    </source>
</evidence>
<sequence length="126" mass="14456">EGCSEIHLLGTGSFGSVYRGTLNNGRDVAVKVFDLQHQNAFKSFDVECVVFRNLRHLNFRKVISTCSNQDFQALVLEYISNGSLEKWLYLESYFLDSLQRISIMIDIACAMEYLHYGYSTQIVHCD</sequence>
<keyword evidence="9" id="KW-0675">Receptor</keyword>
<dbReference type="InterPro" id="IPR051809">
    <property type="entry name" value="Plant_receptor-like_S/T_kinase"/>
</dbReference>
<dbReference type="OrthoDB" id="1724816at2759"/>
<keyword evidence="2" id="KW-0433">Leucine-rich repeat</keyword>
<reference evidence="9 10" key="1">
    <citation type="submission" date="2019-12" db="EMBL/GenBank/DDBJ databases">
        <authorList>
            <person name="Alioto T."/>
            <person name="Alioto T."/>
            <person name="Gomez Garrido J."/>
        </authorList>
    </citation>
    <scope>NUCLEOTIDE SEQUENCE [LARGE SCALE GENOMIC DNA]</scope>
</reference>
<proteinExistence type="predicted"/>
<keyword evidence="7" id="KW-0547">Nucleotide-binding</keyword>
<dbReference type="GO" id="GO:0004672">
    <property type="term" value="F:protein kinase activity"/>
    <property type="evidence" value="ECO:0007669"/>
    <property type="project" value="InterPro"/>
</dbReference>
<keyword evidence="4" id="KW-0677">Repeat</keyword>
<dbReference type="Gene3D" id="1.10.510.10">
    <property type="entry name" value="Transferase(Phosphotransferase) domain 1"/>
    <property type="match status" value="1"/>
</dbReference>
<evidence type="ECO:0000259" key="8">
    <source>
        <dbReference type="PROSITE" id="PS50011"/>
    </source>
</evidence>
<dbReference type="InterPro" id="IPR000719">
    <property type="entry name" value="Prot_kinase_dom"/>
</dbReference>
<dbReference type="PANTHER" id="PTHR27008">
    <property type="entry name" value="OS04G0122200 PROTEIN"/>
    <property type="match status" value="1"/>
</dbReference>
<keyword evidence="10" id="KW-1185">Reference proteome</keyword>
<feature type="non-terminal residue" evidence="9">
    <location>
        <position position="1"/>
    </location>
</feature>
<evidence type="ECO:0000256" key="7">
    <source>
        <dbReference type="PROSITE-ProRule" id="PRU10141"/>
    </source>
</evidence>
<gene>
    <name evidence="9" type="ORF">OLEA9_A055106</name>
</gene>
<evidence type="ECO:0000313" key="10">
    <source>
        <dbReference type="Proteomes" id="UP000594638"/>
    </source>
</evidence>
<protein>
    <submittedName>
        <fullName evidence="9">Probable LRR receptor-like serine threonine-kinase At3g47570 isoform X3</fullName>
    </submittedName>
</protein>
<dbReference type="PANTHER" id="PTHR27008:SF585">
    <property type="entry name" value="PROTEIN KINASE DOMAIN-CONTAINING PROTEIN"/>
    <property type="match status" value="1"/>
</dbReference>
<dbReference type="InterPro" id="IPR001245">
    <property type="entry name" value="Ser-Thr/Tyr_kinase_cat_dom"/>
</dbReference>
<accession>A0A8S0TEV5</accession>
<keyword evidence="7" id="KW-0067">ATP-binding</keyword>
<dbReference type="PROSITE" id="PS00107">
    <property type="entry name" value="PROTEIN_KINASE_ATP"/>
    <property type="match status" value="1"/>
</dbReference>
<dbReference type="PROSITE" id="PS50011">
    <property type="entry name" value="PROTEIN_KINASE_DOM"/>
    <property type="match status" value="1"/>
</dbReference>
<feature type="binding site" evidence="7">
    <location>
        <position position="31"/>
    </location>
    <ligand>
        <name>ATP</name>
        <dbReference type="ChEBI" id="CHEBI:30616"/>
    </ligand>
</feature>
<dbReference type="Gramene" id="OE9A055106T1">
    <property type="protein sequence ID" value="OE9A055106C1"/>
    <property type="gene ID" value="OE9A055106"/>
</dbReference>
<dbReference type="Gene3D" id="3.30.200.20">
    <property type="entry name" value="Phosphorylase Kinase, domain 1"/>
    <property type="match status" value="1"/>
</dbReference>
<keyword evidence="3" id="KW-0812">Transmembrane</keyword>
<dbReference type="GO" id="GO:0016020">
    <property type="term" value="C:membrane"/>
    <property type="evidence" value="ECO:0007669"/>
    <property type="project" value="UniProtKB-SubCell"/>
</dbReference>
<comment type="caution">
    <text evidence="9">The sequence shown here is derived from an EMBL/GenBank/DDBJ whole genome shotgun (WGS) entry which is preliminary data.</text>
</comment>
<evidence type="ECO:0000256" key="2">
    <source>
        <dbReference type="ARBA" id="ARBA00022614"/>
    </source>
</evidence>
<evidence type="ECO:0000256" key="4">
    <source>
        <dbReference type="ARBA" id="ARBA00022737"/>
    </source>
</evidence>
<dbReference type="InterPro" id="IPR017441">
    <property type="entry name" value="Protein_kinase_ATP_BS"/>
</dbReference>
<name>A0A8S0TEV5_OLEEU</name>
<organism evidence="9 10">
    <name type="scientific">Olea europaea subsp. europaea</name>
    <dbReference type="NCBI Taxonomy" id="158383"/>
    <lineage>
        <taxon>Eukaryota</taxon>
        <taxon>Viridiplantae</taxon>
        <taxon>Streptophyta</taxon>
        <taxon>Embryophyta</taxon>
        <taxon>Tracheophyta</taxon>
        <taxon>Spermatophyta</taxon>
        <taxon>Magnoliopsida</taxon>
        <taxon>eudicotyledons</taxon>
        <taxon>Gunneridae</taxon>
        <taxon>Pentapetalae</taxon>
        <taxon>asterids</taxon>
        <taxon>lamiids</taxon>
        <taxon>Lamiales</taxon>
        <taxon>Oleaceae</taxon>
        <taxon>Oleeae</taxon>
        <taxon>Olea</taxon>
    </lineage>
</organism>
<comment type="subcellular location">
    <subcellularLocation>
        <location evidence="1">Membrane</location>
    </subcellularLocation>
</comment>
<feature type="domain" description="Protein kinase" evidence="8">
    <location>
        <begin position="3"/>
        <end position="126"/>
    </location>
</feature>
<dbReference type="SUPFAM" id="SSF56112">
    <property type="entry name" value="Protein kinase-like (PK-like)"/>
    <property type="match status" value="1"/>
</dbReference>
<dbReference type="EMBL" id="CACTIH010006067">
    <property type="protein sequence ID" value="CAA3004006.1"/>
    <property type="molecule type" value="Genomic_DNA"/>
</dbReference>